<dbReference type="RefSeq" id="WP_264731957.1">
    <property type="nucleotide sequence ID" value="NZ_JAPDNR010000001.1"/>
</dbReference>
<comment type="caution">
    <text evidence="1">The sequence shown here is derived from an EMBL/GenBank/DDBJ whole genome shotgun (WGS) entry which is preliminary data.</text>
</comment>
<accession>A0ABT3IND8</accession>
<sequence>MKRKLRKITVANNVYVYTIKEVYAVTTDTTTLIVRIFSDGHKATPLILHFLTYCDPIQGHPLYTGIDIFNQRTQETVRFIIHRPVYIRALITEGIRRGWTGRNLTGIQDGVAYLNELGFDTAFLVSPLQGK</sequence>
<evidence type="ECO:0000313" key="2">
    <source>
        <dbReference type="Proteomes" id="UP001207742"/>
    </source>
</evidence>
<dbReference type="EMBL" id="JAPDNS010000002">
    <property type="protein sequence ID" value="MCW3485486.1"/>
    <property type="molecule type" value="Genomic_DNA"/>
</dbReference>
<dbReference type="Proteomes" id="UP001207742">
    <property type="component" value="Unassembled WGS sequence"/>
</dbReference>
<evidence type="ECO:0000313" key="1">
    <source>
        <dbReference type="EMBL" id="MCW3485486.1"/>
    </source>
</evidence>
<protein>
    <recommendedName>
        <fullName evidence="3">Transposase</fullName>
    </recommendedName>
</protein>
<reference evidence="1 2" key="1">
    <citation type="submission" date="2022-10" db="EMBL/GenBank/DDBJ databases">
        <title>Chitinophaga nivalis PC15 sp. nov., isolated from Pyeongchang county, South Korea.</title>
        <authorList>
            <person name="Trinh H.N."/>
        </authorList>
    </citation>
    <scope>NUCLEOTIDE SEQUENCE [LARGE SCALE GENOMIC DNA]</scope>
    <source>
        <strain evidence="1 2">PC14</strain>
    </source>
</reference>
<name>A0ABT3IND8_9BACT</name>
<gene>
    <name evidence="1" type="ORF">OL497_16365</name>
</gene>
<proteinExistence type="predicted"/>
<organism evidence="1 2">
    <name type="scientific">Chitinophaga nivalis</name>
    <dbReference type="NCBI Taxonomy" id="2991709"/>
    <lineage>
        <taxon>Bacteria</taxon>
        <taxon>Pseudomonadati</taxon>
        <taxon>Bacteroidota</taxon>
        <taxon>Chitinophagia</taxon>
        <taxon>Chitinophagales</taxon>
        <taxon>Chitinophagaceae</taxon>
        <taxon>Chitinophaga</taxon>
    </lineage>
</organism>
<keyword evidence="2" id="KW-1185">Reference proteome</keyword>
<evidence type="ECO:0008006" key="3">
    <source>
        <dbReference type="Google" id="ProtNLM"/>
    </source>
</evidence>